<dbReference type="InterPro" id="IPR014718">
    <property type="entry name" value="GH-type_carb-bd"/>
</dbReference>
<dbReference type="GO" id="GO:0003824">
    <property type="term" value="F:catalytic activity"/>
    <property type="evidence" value="ECO:0007669"/>
    <property type="project" value="InterPro"/>
</dbReference>
<evidence type="ECO:0000256" key="1">
    <source>
        <dbReference type="ARBA" id="ARBA00004418"/>
    </source>
</evidence>
<accession>A0A376RIZ6</accession>
<keyword evidence="2" id="KW-0732">Signal</keyword>
<dbReference type="PANTHER" id="PTHR30504:SF3">
    <property type="entry name" value="GLUCANS BIOSYNTHESIS PROTEIN D"/>
    <property type="match status" value="1"/>
</dbReference>
<feature type="domain" description="Glucan biosynthesis periplasmic MdoG C-terminal" evidence="3">
    <location>
        <begin position="2"/>
        <end position="90"/>
    </location>
</feature>
<evidence type="ECO:0000256" key="2">
    <source>
        <dbReference type="ARBA" id="ARBA00022729"/>
    </source>
</evidence>
<dbReference type="Proteomes" id="UP000254159">
    <property type="component" value="Unassembled WGS sequence"/>
</dbReference>
<organism evidence="4 5">
    <name type="scientific">Escherichia coli</name>
    <dbReference type="NCBI Taxonomy" id="562"/>
    <lineage>
        <taxon>Bacteria</taxon>
        <taxon>Pseudomonadati</taxon>
        <taxon>Pseudomonadota</taxon>
        <taxon>Gammaproteobacteria</taxon>
        <taxon>Enterobacterales</taxon>
        <taxon>Enterobacteriaceae</taxon>
        <taxon>Escherichia</taxon>
    </lineage>
</organism>
<comment type="subcellular location">
    <subcellularLocation>
        <location evidence="1">Periplasm</location>
    </subcellularLocation>
</comment>
<reference evidence="4 5" key="1">
    <citation type="submission" date="2018-06" db="EMBL/GenBank/DDBJ databases">
        <authorList>
            <consortium name="Pathogen Informatics"/>
            <person name="Doyle S."/>
        </authorList>
    </citation>
    <scope>NUCLEOTIDE SEQUENCE [LARGE SCALE GENOMIC DNA]</scope>
    <source>
        <strain evidence="4 5">NCTC10865</strain>
    </source>
</reference>
<dbReference type="GO" id="GO:0051274">
    <property type="term" value="P:beta-glucan biosynthetic process"/>
    <property type="evidence" value="ECO:0007669"/>
    <property type="project" value="TreeGrafter"/>
</dbReference>
<dbReference type="InterPro" id="IPR011013">
    <property type="entry name" value="Gal_mutarotase_sf_dom"/>
</dbReference>
<dbReference type="InterPro" id="IPR007444">
    <property type="entry name" value="Glucan_biosyn_MdoG_C"/>
</dbReference>
<dbReference type="GO" id="GO:0030288">
    <property type="term" value="C:outer membrane-bounded periplasmic space"/>
    <property type="evidence" value="ECO:0007669"/>
    <property type="project" value="TreeGrafter"/>
</dbReference>
<dbReference type="AlphaFoldDB" id="A0A376RIZ6"/>
<dbReference type="SUPFAM" id="SSF74650">
    <property type="entry name" value="Galactose mutarotase-like"/>
    <property type="match status" value="1"/>
</dbReference>
<name>A0A376RIZ6_ECOLX</name>
<evidence type="ECO:0000313" key="5">
    <source>
        <dbReference type="Proteomes" id="UP000254159"/>
    </source>
</evidence>
<dbReference type="Gene3D" id="2.70.98.10">
    <property type="match status" value="1"/>
</dbReference>
<evidence type="ECO:0000259" key="3">
    <source>
        <dbReference type="Pfam" id="PF04349"/>
    </source>
</evidence>
<protein>
    <submittedName>
        <fullName evidence="4">Glucans biosynthesis protein D</fullName>
    </submittedName>
</protein>
<evidence type="ECO:0000313" key="4">
    <source>
        <dbReference type="EMBL" id="STI17919.1"/>
    </source>
</evidence>
<proteinExistence type="predicted"/>
<dbReference type="PANTHER" id="PTHR30504">
    <property type="entry name" value="GLUCANS BIOSYNTHESIS PROTEIN"/>
    <property type="match status" value="1"/>
</dbReference>
<gene>
    <name evidence="4" type="primary">mdoD_3</name>
    <name evidence="4" type="ORF">NCTC10865_03234</name>
</gene>
<dbReference type="EMBL" id="UGCD01000002">
    <property type="protein sequence ID" value="STI17919.1"/>
    <property type="molecule type" value="Genomic_DNA"/>
</dbReference>
<dbReference type="Pfam" id="PF04349">
    <property type="entry name" value="MdoG"/>
    <property type="match status" value="1"/>
</dbReference>
<dbReference type="InterPro" id="IPR014438">
    <property type="entry name" value="Glucan_biosyn_MdoG/MdoD"/>
</dbReference>
<dbReference type="GO" id="GO:0030246">
    <property type="term" value="F:carbohydrate binding"/>
    <property type="evidence" value="ECO:0007669"/>
    <property type="project" value="InterPro"/>
</dbReference>
<sequence>MFKYNDAGVDTKQLEGQSDLGFAGFRVFKAPELARRDVVSFLGASYFRAVDDTYQYGLSARGLAIDTYTDSKEEFPDFTAFWFDTVKPGQLPLPFMRCSIAPALLVPISSLSIVRKVR</sequence>